<feature type="domain" description="LppM" evidence="3">
    <location>
        <begin position="54"/>
        <end position="160"/>
    </location>
</feature>
<reference evidence="5" key="1">
    <citation type="submission" date="2016-12" db="EMBL/GenBank/DDBJ databases">
        <authorList>
            <person name="Meng X."/>
        </authorList>
    </citation>
    <scope>NUCLEOTIDE SEQUENCE [LARGE SCALE GENOMIC DNA]</scope>
    <source>
        <strain evidence="5">DSM 20732</strain>
    </source>
</reference>
<feature type="chain" id="PRO_5012186007" description="LppM domain-containing protein" evidence="2">
    <location>
        <begin position="26"/>
        <end position="232"/>
    </location>
</feature>
<gene>
    <name evidence="4" type="ORF">BSZ40_00665</name>
</gene>
<evidence type="ECO:0000256" key="2">
    <source>
        <dbReference type="SAM" id="SignalP"/>
    </source>
</evidence>
<keyword evidence="1" id="KW-0812">Transmembrane</keyword>
<keyword evidence="1" id="KW-0472">Membrane</keyword>
<organism evidence="4 5">
    <name type="scientific">Buchananella hordeovulneris</name>
    <dbReference type="NCBI Taxonomy" id="52770"/>
    <lineage>
        <taxon>Bacteria</taxon>
        <taxon>Bacillati</taxon>
        <taxon>Actinomycetota</taxon>
        <taxon>Actinomycetes</taxon>
        <taxon>Actinomycetales</taxon>
        <taxon>Actinomycetaceae</taxon>
        <taxon>Buchananella</taxon>
    </lineage>
</organism>
<evidence type="ECO:0000313" key="5">
    <source>
        <dbReference type="Proteomes" id="UP000185612"/>
    </source>
</evidence>
<keyword evidence="2" id="KW-0732">Signal</keyword>
<evidence type="ECO:0000259" key="3">
    <source>
        <dbReference type="Pfam" id="PF21946"/>
    </source>
</evidence>
<dbReference type="EMBL" id="MQVS01000001">
    <property type="protein sequence ID" value="OKL52658.1"/>
    <property type="molecule type" value="Genomic_DNA"/>
</dbReference>
<name>A0A1Q5PYG4_9ACTO</name>
<feature type="transmembrane region" description="Helical" evidence="1">
    <location>
        <begin position="193"/>
        <end position="213"/>
    </location>
</feature>
<dbReference type="Pfam" id="PF21946">
    <property type="entry name" value="LppM"/>
    <property type="match status" value="1"/>
</dbReference>
<dbReference type="InterPro" id="IPR053807">
    <property type="entry name" value="LppM"/>
</dbReference>
<dbReference type="RefSeq" id="WP_073822234.1">
    <property type="nucleotide sequence ID" value="NZ_MQVS01000001.1"/>
</dbReference>
<keyword evidence="5" id="KW-1185">Reference proteome</keyword>
<evidence type="ECO:0000313" key="4">
    <source>
        <dbReference type="EMBL" id="OKL52658.1"/>
    </source>
</evidence>
<dbReference type="Proteomes" id="UP000185612">
    <property type="component" value="Unassembled WGS sequence"/>
</dbReference>
<evidence type="ECO:0000256" key="1">
    <source>
        <dbReference type="SAM" id="Phobius"/>
    </source>
</evidence>
<dbReference type="AlphaFoldDB" id="A0A1Q5PYG4"/>
<dbReference type="PROSITE" id="PS51257">
    <property type="entry name" value="PROKAR_LIPOPROTEIN"/>
    <property type="match status" value="1"/>
</dbReference>
<feature type="signal peptide" evidence="2">
    <location>
        <begin position="1"/>
        <end position="25"/>
    </location>
</feature>
<sequence length="232" mass="25032">MGGQLRRWGLAVSLPVVLLVSACQAHLTATVYEDQTYTLAAQLSVPRFSEELLPQSMADICQQIAAQVEQAGGPAVATSLPASNVCELSSQRETLPESANFQRVDDTFEMTMPVELTGIVSQAQRDYGSLGLDITAVLVFPGKVLHSDYGAVEGNTVTVKGEDSLAPGGKIVAEAIGDSDTSQVVVPAPWDPLPWLVAGGAALLVLLLLLLAWRRARRARRARHFQQTYYWQ</sequence>
<dbReference type="STRING" id="52770.BSZ40_00665"/>
<proteinExistence type="predicted"/>
<comment type="caution">
    <text evidence="4">The sequence shown here is derived from an EMBL/GenBank/DDBJ whole genome shotgun (WGS) entry which is preliminary data.</text>
</comment>
<dbReference type="InParanoid" id="A0A1Q5PYG4"/>
<keyword evidence="1" id="KW-1133">Transmembrane helix</keyword>
<accession>A0A1Q5PYG4</accession>
<protein>
    <recommendedName>
        <fullName evidence="3">LppM domain-containing protein</fullName>
    </recommendedName>
</protein>